<reference evidence="1" key="1">
    <citation type="submission" date="2024-02" db="EMBL/GenBank/DDBJ databases">
        <authorList>
            <consortium name="ELIXIR-Norway"/>
            <consortium name="Elixir Norway"/>
        </authorList>
    </citation>
    <scope>NUCLEOTIDE SEQUENCE</scope>
</reference>
<evidence type="ECO:0000313" key="1">
    <source>
        <dbReference type="EMBL" id="CAK9228720.1"/>
    </source>
</evidence>
<gene>
    <name evidence="1" type="ORF">CSSPTR1EN2_LOCUS19360</name>
</gene>
<dbReference type="EMBL" id="OZ019898">
    <property type="protein sequence ID" value="CAK9228720.1"/>
    <property type="molecule type" value="Genomic_DNA"/>
</dbReference>
<protein>
    <submittedName>
        <fullName evidence="1">Uncharacterized protein</fullName>
    </submittedName>
</protein>
<proteinExistence type="predicted"/>
<sequence>MDYSLELKAEFPTHMVIKNARQRSQKNSQNSNGTNPGGRATFKALHECLKLHLLATFISVTLLTRGYFLILFENEEGAISTRKLTAIEWNGLSLSFSRYTPNFNANAQGAEVLLTHTIKVQFLDLHKQFRNAKTLTIMASKLSKVLDIKAADSYMKRPASPMVSIEVRDIAKLAGYMRIPSMAESALATDTIRPRTLYSGLPN</sequence>
<dbReference type="Proteomes" id="UP001497512">
    <property type="component" value="Chromosome 6"/>
</dbReference>
<organism evidence="1 2">
    <name type="scientific">Sphagnum troendelagicum</name>
    <dbReference type="NCBI Taxonomy" id="128251"/>
    <lineage>
        <taxon>Eukaryota</taxon>
        <taxon>Viridiplantae</taxon>
        <taxon>Streptophyta</taxon>
        <taxon>Embryophyta</taxon>
        <taxon>Bryophyta</taxon>
        <taxon>Sphagnophytina</taxon>
        <taxon>Sphagnopsida</taxon>
        <taxon>Sphagnales</taxon>
        <taxon>Sphagnaceae</taxon>
        <taxon>Sphagnum</taxon>
    </lineage>
</organism>
<name>A0ABP0US26_9BRYO</name>
<accession>A0ABP0US26</accession>
<keyword evidence="2" id="KW-1185">Reference proteome</keyword>
<evidence type="ECO:0000313" key="2">
    <source>
        <dbReference type="Proteomes" id="UP001497512"/>
    </source>
</evidence>